<dbReference type="EMBL" id="JBBMQU010000028">
    <property type="protein sequence ID" value="MEM5551994.1"/>
    <property type="molecule type" value="Genomic_DNA"/>
</dbReference>
<feature type="transmembrane region" description="Helical" evidence="6">
    <location>
        <begin position="115"/>
        <end position="135"/>
    </location>
</feature>
<keyword evidence="5 6" id="KW-0472">Membrane</keyword>
<feature type="transmembrane region" description="Helical" evidence="6">
    <location>
        <begin position="7"/>
        <end position="28"/>
    </location>
</feature>
<feature type="transmembrane region" description="Helical" evidence="6">
    <location>
        <begin position="144"/>
        <end position="166"/>
    </location>
</feature>
<sequence length="472" mass="52729">MTGLKQILYFGISVVVVKGLGFLLLPVTTRLLDLTEFGELNFLVSVSSVCSLLLCLGLPELLFKQQYNDNRLKLALFRDCLVLSAVVCSLFIVIALIFTHKIIVHLPANVAPLDFQLLCINLSLSALLAIPYTYFRVYNLAKHYCVLAVCHGLLQTVVTISLLLLGKGITGVMFSGMISTLLILLIALFFVIKKLTITYASISWRLNKQHSAFLLAIIVSSLCVYAGNGAENWFIVAHEGEAVLAQYYVAVQFAVMTSFTFEPIRMWWFAKRFDFIKEDKVNYSFSAVRSLNIGLALCAIMLILAPILFNLVLPSAYQTNTWWLPALIIIVAIRHHSDILNIGCFMHKNGLYVTLINACAAVIAMIGLWLLVANEGVNGAILALLIMQLFKAASFFVISQRLEKIQINVKDLIVSWISLACLFCSVVFYPQWFVLHIGILTAFLVFLSLLYKTDIQRVIKAFPTRHVDASIL</sequence>
<keyword evidence="4 6" id="KW-1133">Transmembrane helix</keyword>
<dbReference type="PANTHER" id="PTHR30250">
    <property type="entry name" value="PST FAMILY PREDICTED COLANIC ACID TRANSPORTER"/>
    <property type="match status" value="1"/>
</dbReference>
<keyword evidence="8" id="KW-1185">Reference proteome</keyword>
<proteinExistence type="predicted"/>
<feature type="transmembrane region" description="Helical" evidence="6">
    <location>
        <begin position="434"/>
        <end position="451"/>
    </location>
</feature>
<reference evidence="7 8" key="1">
    <citation type="submission" date="2024-03" db="EMBL/GenBank/DDBJ databases">
        <title>Community enrichment and isolation of bacterial strains for fucoidan degradation.</title>
        <authorList>
            <person name="Sichert A."/>
        </authorList>
    </citation>
    <scope>NUCLEOTIDE SEQUENCE [LARGE SCALE GENOMIC DNA]</scope>
    <source>
        <strain evidence="7 8">AS81</strain>
    </source>
</reference>
<comment type="subcellular location">
    <subcellularLocation>
        <location evidence="1">Cell membrane</location>
        <topology evidence="1">Multi-pass membrane protein</topology>
    </subcellularLocation>
</comment>
<accession>A0ABU9U4M9</accession>
<feature type="transmembrane region" description="Helical" evidence="6">
    <location>
        <begin position="411"/>
        <end position="428"/>
    </location>
</feature>
<dbReference type="InterPro" id="IPR050833">
    <property type="entry name" value="Poly_Biosynth_Transport"/>
</dbReference>
<dbReference type="Pfam" id="PF01943">
    <property type="entry name" value="Polysacc_synt"/>
    <property type="match status" value="1"/>
</dbReference>
<evidence type="ECO:0000256" key="6">
    <source>
        <dbReference type="SAM" id="Phobius"/>
    </source>
</evidence>
<evidence type="ECO:0000313" key="8">
    <source>
        <dbReference type="Proteomes" id="UP001388366"/>
    </source>
</evidence>
<feature type="transmembrane region" description="Helical" evidence="6">
    <location>
        <begin position="291"/>
        <end position="309"/>
    </location>
</feature>
<protein>
    <submittedName>
        <fullName evidence="7">Oligosaccharide flippase family protein</fullName>
    </submittedName>
</protein>
<dbReference type="InterPro" id="IPR002797">
    <property type="entry name" value="Polysacc_synth"/>
</dbReference>
<feature type="transmembrane region" description="Helical" evidence="6">
    <location>
        <begin position="247"/>
        <end position="270"/>
    </location>
</feature>
<evidence type="ECO:0000256" key="1">
    <source>
        <dbReference type="ARBA" id="ARBA00004651"/>
    </source>
</evidence>
<feature type="transmembrane region" description="Helical" evidence="6">
    <location>
        <begin position="377"/>
        <end position="399"/>
    </location>
</feature>
<dbReference type="RefSeq" id="WP_082355622.1">
    <property type="nucleotide sequence ID" value="NZ_JBBMQU010000028.1"/>
</dbReference>
<comment type="caution">
    <text evidence="7">The sequence shown here is derived from an EMBL/GenBank/DDBJ whole genome shotgun (WGS) entry which is preliminary data.</text>
</comment>
<feature type="transmembrane region" description="Helical" evidence="6">
    <location>
        <begin position="349"/>
        <end position="371"/>
    </location>
</feature>
<keyword evidence="3 6" id="KW-0812">Transmembrane</keyword>
<keyword evidence="2" id="KW-1003">Cell membrane</keyword>
<evidence type="ECO:0000256" key="5">
    <source>
        <dbReference type="ARBA" id="ARBA00023136"/>
    </source>
</evidence>
<dbReference type="Proteomes" id="UP001388366">
    <property type="component" value="Unassembled WGS sequence"/>
</dbReference>
<organism evidence="7 8">
    <name type="scientific">Pseudoalteromonas neustonica</name>
    <dbReference type="NCBI Taxonomy" id="1840331"/>
    <lineage>
        <taxon>Bacteria</taxon>
        <taxon>Pseudomonadati</taxon>
        <taxon>Pseudomonadota</taxon>
        <taxon>Gammaproteobacteria</taxon>
        <taxon>Alteromonadales</taxon>
        <taxon>Pseudoalteromonadaceae</taxon>
        <taxon>Pseudoalteromonas</taxon>
    </lineage>
</organism>
<dbReference type="PANTHER" id="PTHR30250:SF11">
    <property type="entry name" value="O-ANTIGEN TRANSPORTER-RELATED"/>
    <property type="match status" value="1"/>
</dbReference>
<feature type="transmembrane region" description="Helical" evidence="6">
    <location>
        <begin position="40"/>
        <end position="59"/>
    </location>
</feature>
<evidence type="ECO:0000256" key="3">
    <source>
        <dbReference type="ARBA" id="ARBA00022692"/>
    </source>
</evidence>
<feature type="transmembrane region" description="Helical" evidence="6">
    <location>
        <begin position="321"/>
        <end position="337"/>
    </location>
</feature>
<evidence type="ECO:0000256" key="2">
    <source>
        <dbReference type="ARBA" id="ARBA00022475"/>
    </source>
</evidence>
<evidence type="ECO:0000256" key="4">
    <source>
        <dbReference type="ARBA" id="ARBA00022989"/>
    </source>
</evidence>
<feature type="transmembrane region" description="Helical" evidence="6">
    <location>
        <begin position="80"/>
        <end position="103"/>
    </location>
</feature>
<feature type="transmembrane region" description="Helical" evidence="6">
    <location>
        <begin position="172"/>
        <end position="192"/>
    </location>
</feature>
<gene>
    <name evidence="7" type="ORF">WNY63_14770</name>
</gene>
<feature type="transmembrane region" description="Helical" evidence="6">
    <location>
        <begin position="213"/>
        <end position="235"/>
    </location>
</feature>
<evidence type="ECO:0000313" key="7">
    <source>
        <dbReference type="EMBL" id="MEM5551994.1"/>
    </source>
</evidence>
<name>A0ABU9U4M9_9GAMM</name>